<evidence type="ECO:0000313" key="4">
    <source>
        <dbReference type="EMBL" id="MFC5439127.1"/>
    </source>
</evidence>
<name>A0ABW0JSU9_9GAMM</name>
<protein>
    <submittedName>
        <fullName evidence="4">PepSY domain-containing protein</fullName>
    </submittedName>
</protein>
<sequence length="104" mass="11041">MNMGRSVALTALLMWAFAAMAEPPVTPAVTLDQAVRQVQSDTGGKVLSAEPHRLGRRLEYRIKVLTPEGHVRVVAVSSETGKTPGSTRSTRSSSGKAGGSKEKH</sequence>
<feature type="compositionally biased region" description="Low complexity" evidence="1">
    <location>
        <begin position="80"/>
        <end position="95"/>
    </location>
</feature>
<evidence type="ECO:0000256" key="1">
    <source>
        <dbReference type="SAM" id="MobiDB-lite"/>
    </source>
</evidence>
<gene>
    <name evidence="4" type="ORF">ACFPK0_03750</name>
</gene>
<dbReference type="EMBL" id="JBHSMM010000001">
    <property type="protein sequence ID" value="MFC5439127.1"/>
    <property type="molecule type" value="Genomic_DNA"/>
</dbReference>
<feature type="domain" description="PepSY" evidence="3">
    <location>
        <begin position="29"/>
        <end position="82"/>
    </location>
</feature>
<dbReference type="RefSeq" id="WP_056081801.1">
    <property type="nucleotide sequence ID" value="NZ_JALBWS010000015.1"/>
</dbReference>
<organism evidence="4 5">
    <name type="scientific">Rhodanobacter ginsenosidimutans</name>
    <dbReference type="NCBI Taxonomy" id="490571"/>
    <lineage>
        <taxon>Bacteria</taxon>
        <taxon>Pseudomonadati</taxon>
        <taxon>Pseudomonadota</taxon>
        <taxon>Gammaproteobacteria</taxon>
        <taxon>Lysobacterales</taxon>
        <taxon>Rhodanobacteraceae</taxon>
        <taxon>Rhodanobacter</taxon>
    </lineage>
</organism>
<dbReference type="Proteomes" id="UP001596018">
    <property type="component" value="Unassembled WGS sequence"/>
</dbReference>
<proteinExistence type="predicted"/>
<feature type="chain" id="PRO_5046006750" evidence="2">
    <location>
        <begin position="22"/>
        <end position="104"/>
    </location>
</feature>
<evidence type="ECO:0000313" key="5">
    <source>
        <dbReference type="Proteomes" id="UP001596018"/>
    </source>
</evidence>
<feature type="region of interest" description="Disordered" evidence="1">
    <location>
        <begin position="75"/>
        <end position="104"/>
    </location>
</feature>
<reference evidence="5" key="1">
    <citation type="journal article" date="2019" name="Int. J. Syst. Evol. Microbiol.">
        <title>The Global Catalogue of Microorganisms (GCM) 10K type strain sequencing project: providing services to taxonomists for standard genome sequencing and annotation.</title>
        <authorList>
            <consortium name="The Broad Institute Genomics Platform"/>
            <consortium name="The Broad Institute Genome Sequencing Center for Infectious Disease"/>
            <person name="Wu L."/>
            <person name="Ma J."/>
        </authorList>
    </citation>
    <scope>NUCLEOTIDE SEQUENCE [LARGE SCALE GENOMIC DNA]</scope>
    <source>
        <strain evidence="5">KACC 12822</strain>
    </source>
</reference>
<dbReference type="Pfam" id="PF03413">
    <property type="entry name" value="PepSY"/>
    <property type="match status" value="1"/>
</dbReference>
<feature type="signal peptide" evidence="2">
    <location>
        <begin position="1"/>
        <end position="21"/>
    </location>
</feature>
<keyword evidence="2" id="KW-0732">Signal</keyword>
<comment type="caution">
    <text evidence="4">The sequence shown here is derived from an EMBL/GenBank/DDBJ whole genome shotgun (WGS) entry which is preliminary data.</text>
</comment>
<evidence type="ECO:0000259" key="3">
    <source>
        <dbReference type="Pfam" id="PF03413"/>
    </source>
</evidence>
<accession>A0ABW0JSU9</accession>
<keyword evidence="5" id="KW-1185">Reference proteome</keyword>
<evidence type="ECO:0000256" key="2">
    <source>
        <dbReference type="SAM" id="SignalP"/>
    </source>
</evidence>
<dbReference type="InterPro" id="IPR025711">
    <property type="entry name" value="PepSY"/>
</dbReference>